<feature type="transmembrane region" description="Helical" evidence="7">
    <location>
        <begin position="137"/>
        <end position="158"/>
    </location>
</feature>
<gene>
    <name evidence="8" type="ORF">CUJ86_09310</name>
</gene>
<name>A0A483CSP0_9EURY</name>
<evidence type="ECO:0000256" key="7">
    <source>
        <dbReference type="SAM" id="Phobius"/>
    </source>
</evidence>
<comment type="similarity">
    <text evidence="2">Belongs to the nucleobase:cation symporter-2 (NCS2) (TC 2.A.40) family.</text>
</comment>
<feature type="transmembrane region" description="Helical" evidence="7">
    <location>
        <begin position="193"/>
        <end position="214"/>
    </location>
</feature>
<evidence type="ECO:0000256" key="2">
    <source>
        <dbReference type="ARBA" id="ARBA00008821"/>
    </source>
</evidence>
<feature type="transmembrane region" description="Helical" evidence="7">
    <location>
        <begin position="93"/>
        <end position="116"/>
    </location>
</feature>
<dbReference type="InterPro" id="IPR006043">
    <property type="entry name" value="NCS2"/>
</dbReference>
<evidence type="ECO:0000256" key="4">
    <source>
        <dbReference type="ARBA" id="ARBA00022692"/>
    </source>
</evidence>
<protein>
    <submittedName>
        <fullName evidence="8">Xanthine permease</fullName>
    </submittedName>
</protein>
<evidence type="ECO:0000256" key="1">
    <source>
        <dbReference type="ARBA" id="ARBA00004141"/>
    </source>
</evidence>
<feature type="transmembrane region" description="Helical" evidence="7">
    <location>
        <begin position="55"/>
        <end position="73"/>
    </location>
</feature>
<sequence>MNQKPPDLIYGLDDRPSLPVLAVLGLQHVFIISISLIFPIVIVRAMGGSDEMAGFMVSMTMLAAGIATVIQALGRRGVGSGYLCPSVAGPSYLSASILAAQTGGLHLVFGMTALAGMFEGLFSRILPKLRFLFPAEVTGVVVMMVGVAVIPLAVPLFFGWEGDVGNPAALAVALITLATMVGMNVWGRGSLKLYSVLIGMIVGYIAAYALGLIGSAEIGLVMARPLFEAPDLSYFGWAFDPVLIVPFFVAIICSSLKSVGDLTSCQKINDPEWKRPDMTNISGGILADGAGAVVAGIVGGMGQSTSSSNIGLSIATSAASRVIAFSIGAILVALAFFPKLAGVFVIMPAPVMGAALIFAVSFMIITGLSIITSRMLDARKTFVVGISLIFGLSVDIFPEIYAGMHPSIQPVFSSSLSLATVCVILLNLVMRIGLRQEQEMTLEPGERYAGSVHAFMERQGAAWGAPRDVIVRATSALTECVEMLAVLGRIDRPLQVTAAYDEFNLDIQVTVPGGPVDLSSSPPTEDDLLEDESAIARLSAVMIRRFADRVSSACDGRECRISMHFDN</sequence>
<dbReference type="Pfam" id="PF00860">
    <property type="entry name" value="Xan_ur_permease"/>
    <property type="match status" value="1"/>
</dbReference>
<reference evidence="8 9" key="1">
    <citation type="submission" date="2017-11" db="EMBL/GenBank/DDBJ databases">
        <title>Isolation and Characterization of Methanofollis Species from Methane Seep Offshore SW Taiwan.</title>
        <authorList>
            <person name="Teng N.-H."/>
            <person name="Lai M.-C."/>
            <person name="Chen S.-C."/>
        </authorList>
    </citation>
    <scope>NUCLEOTIDE SEQUENCE [LARGE SCALE GENOMIC DNA]</scope>
    <source>
        <strain evidence="8 9">FWC-SCC2</strain>
    </source>
</reference>
<dbReference type="OrthoDB" id="76842at2157"/>
<evidence type="ECO:0000313" key="8">
    <source>
        <dbReference type="EMBL" id="TAJ44211.1"/>
    </source>
</evidence>
<evidence type="ECO:0000256" key="6">
    <source>
        <dbReference type="ARBA" id="ARBA00023136"/>
    </source>
</evidence>
<comment type="caution">
    <text evidence="8">The sequence shown here is derived from an EMBL/GenBank/DDBJ whole genome shotgun (WGS) entry which is preliminary data.</text>
</comment>
<dbReference type="AlphaFoldDB" id="A0A483CSP0"/>
<dbReference type="NCBIfam" id="NF037981">
    <property type="entry name" value="NCS2_1"/>
    <property type="match status" value="1"/>
</dbReference>
<keyword evidence="3" id="KW-0813">Transport</keyword>
<dbReference type="PANTHER" id="PTHR42810:SF2">
    <property type="entry name" value="PURINE PERMEASE C1399.01C-RELATED"/>
    <property type="match status" value="1"/>
</dbReference>
<evidence type="ECO:0000256" key="5">
    <source>
        <dbReference type="ARBA" id="ARBA00022989"/>
    </source>
</evidence>
<evidence type="ECO:0000313" key="9">
    <source>
        <dbReference type="Proteomes" id="UP000292580"/>
    </source>
</evidence>
<keyword evidence="4 7" id="KW-0812">Transmembrane</keyword>
<comment type="subcellular location">
    <subcellularLocation>
        <location evidence="1">Membrane</location>
        <topology evidence="1">Multi-pass membrane protein</topology>
    </subcellularLocation>
</comment>
<feature type="transmembrane region" description="Helical" evidence="7">
    <location>
        <begin position="408"/>
        <end position="430"/>
    </location>
</feature>
<dbReference type="Proteomes" id="UP000292580">
    <property type="component" value="Unassembled WGS sequence"/>
</dbReference>
<keyword evidence="6 7" id="KW-0472">Membrane</keyword>
<dbReference type="GO" id="GO:0042907">
    <property type="term" value="F:xanthine transmembrane transporter activity"/>
    <property type="evidence" value="ECO:0007669"/>
    <property type="project" value="TreeGrafter"/>
</dbReference>
<keyword evidence="5 7" id="KW-1133">Transmembrane helix</keyword>
<organism evidence="8 9">
    <name type="scientific">Methanofollis fontis</name>
    <dbReference type="NCBI Taxonomy" id="2052832"/>
    <lineage>
        <taxon>Archaea</taxon>
        <taxon>Methanobacteriati</taxon>
        <taxon>Methanobacteriota</taxon>
        <taxon>Stenosarchaea group</taxon>
        <taxon>Methanomicrobia</taxon>
        <taxon>Methanomicrobiales</taxon>
        <taxon>Methanomicrobiaceae</taxon>
        <taxon>Methanofollis</taxon>
    </lineage>
</organism>
<dbReference type="RefSeq" id="WP_130647283.1">
    <property type="nucleotide sequence ID" value="NZ_PGCL01000003.1"/>
</dbReference>
<dbReference type="GO" id="GO:0005886">
    <property type="term" value="C:plasma membrane"/>
    <property type="evidence" value="ECO:0007669"/>
    <property type="project" value="TreeGrafter"/>
</dbReference>
<proteinExistence type="inferred from homology"/>
<evidence type="ECO:0000256" key="3">
    <source>
        <dbReference type="ARBA" id="ARBA00022448"/>
    </source>
</evidence>
<feature type="transmembrane region" description="Helical" evidence="7">
    <location>
        <begin position="318"/>
        <end position="337"/>
    </location>
</feature>
<feature type="transmembrane region" description="Helical" evidence="7">
    <location>
        <begin position="164"/>
        <end position="186"/>
    </location>
</feature>
<feature type="transmembrane region" description="Helical" evidence="7">
    <location>
        <begin position="20"/>
        <end position="43"/>
    </location>
</feature>
<dbReference type="PANTHER" id="PTHR42810">
    <property type="entry name" value="PURINE PERMEASE C1399.01C-RELATED"/>
    <property type="match status" value="1"/>
</dbReference>
<feature type="transmembrane region" description="Helical" evidence="7">
    <location>
        <begin position="343"/>
        <end position="370"/>
    </location>
</feature>
<keyword evidence="9" id="KW-1185">Reference proteome</keyword>
<accession>A0A483CSP0</accession>
<dbReference type="EMBL" id="PGCL01000003">
    <property type="protein sequence ID" value="TAJ44211.1"/>
    <property type="molecule type" value="Genomic_DNA"/>
</dbReference>
<feature type="transmembrane region" description="Helical" evidence="7">
    <location>
        <begin position="382"/>
        <end position="402"/>
    </location>
</feature>
<feature type="transmembrane region" description="Helical" evidence="7">
    <location>
        <begin position="234"/>
        <end position="253"/>
    </location>
</feature>